<dbReference type="Gene3D" id="3.40.50.300">
    <property type="entry name" value="P-loop containing nucleotide triphosphate hydrolases"/>
    <property type="match status" value="1"/>
</dbReference>
<name>A0A497EJR7_9CREN</name>
<dbReference type="SUPFAM" id="SSF52540">
    <property type="entry name" value="P-loop containing nucleoside triphosphate hydrolases"/>
    <property type="match status" value="1"/>
</dbReference>
<accession>A0A497EJR7</accession>
<sequence>AAHLDESTAVRVARKISKLARSSGITLIVVTHRKEIIDALSPDRLLYVGYCGVISETLERK</sequence>
<dbReference type="AlphaFoldDB" id="A0A497EJR7"/>
<protein>
    <recommendedName>
        <fullName evidence="3">ABC transporter ATP-binding protein</fullName>
    </recommendedName>
</protein>
<dbReference type="InterPro" id="IPR027417">
    <property type="entry name" value="P-loop_NTPase"/>
</dbReference>
<organism evidence="1 2">
    <name type="scientific">Thermoproteota archaeon</name>
    <dbReference type="NCBI Taxonomy" id="2056631"/>
    <lineage>
        <taxon>Archaea</taxon>
        <taxon>Thermoproteota</taxon>
    </lineage>
</organism>
<gene>
    <name evidence="1" type="ORF">DRJ31_09985</name>
</gene>
<feature type="non-terminal residue" evidence="1">
    <location>
        <position position="1"/>
    </location>
</feature>
<comment type="caution">
    <text evidence="1">The sequence shown here is derived from an EMBL/GenBank/DDBJ whole genome shotgun (WGS) entry which is preliminary data.</text>
</comment>
<reference evidence="1 2" key="1">
    <citation type="submission" date="2018-06" db="EMBL/GenBank/DDBJ databases">
        <title>Extensive metabolic versatility and redundancy in microbially diverse, dynamic hydrothermal sediments.</title>
        <authorList>
            <person name="Dombrowski N."/>
            <person name="Teske A."/>
            <person name="Baker B.J."/>
        </authorList>
    </citation>
    <scope>NUCLEOTIDE SEQUENCE [LARGE SCALE GENOMIC DNA]</scope>
    <source>
        <strain evidence="1">B66_G16</strain>
    </source>
</reference>
<dbReference type="Proteomes" id="UP000278475">
    <property type="component" value="Unassembled WGS sequence"/>
</dbReference>
<evidence type="ECO:0008006" key="3">
    <source>
        <dbReference type="Google" id="ProtNLM"/>
    </source>
</evidence>
<dbReference type="EMBL" id="QMQV01000181">
    <property type="protein sequence ID" value="RLE46483.1"/>
    <property type="molecule type" value="Genomic_DNA"/>
</dbReference>
<proteinExistence type="predicted"/>
<evidence type="ECO:0000313" key="1">
    <source>
        <dbReference type="EMBL" id="RLE46483.1"/>
    </source>
</evidence>
<evidence type="ECO:0000313" key="2">
    <source>
        <dbReference type="Proteomes" id="UP000278475"/>
    </source>
</evidence>